<keyword evidence="2" id="KW-1185">Reference proteome</keyword>
<organism evidence="1 2">
    <name type="scientific">Bacillus phage Megatron</name>
    <dbReference type="NCBI Taxonomy" id="1486661"/>
    <lineage>
        <taxon>Viruses</taxon>
        <taxon>Duplodnaviria</taxon>
        <taxon>Heunggongvirae</taxon>
        <taxon>Uroviricota</taxon>
        <taxon>Caudoviricetes</taxon>
        <taxon>Herelleviridae</taxon>
        <taxon>Bastillevirinae</taxon>
        <taxon>Wphvirus</taxon>
        <taxon>Wphvirus megatron</taxon>
    </lineage>
</organism>
<dbReference type="EMBL" id="KJ489401">
    <property type="protein sequence ID" value="AHZ10656.1"/>
    <property type="molecule type" value="Genomic_DNA"/>
</dbReference>
<proteinExistence type="predicted"/>
<dbReference type="Pfam" id="PF24131">
    <property type="entry name" value="DUF7398"/>
    <property type="match status" value="1"/>
</dbReference>
<name>A0A024B3B8_9CAUD</name>
<dbReference type="GeneID" id="19525783"/>
<evidence type="ECO:0000313" key="1">
    <source>
        <dbReference type="EMBL" id="AHZ10656.1"/>
    </source>
</evidence>
<reference evidence="2" key="1">
    <citation type="submission" date="2014-09" db="EMBL/GenBank/DDBJ databases">
        <authorList>
            <person name="Sauder A.B."/>
            <person name="McKenzie Q.R."/>
            <person name="Temple L.M."/>
            <person name="Alexis B.K."/>
            <person name="Al-Atrache Z."/>
            <person name="Lewis L.O."/>
            <person name="Loesser-Casey K.E."/>
            <person name="Mitchell K.J."/>
        </authorList>
    </citation>
    <scope>NUCLEOTIDE SEQUENCE [LARGE SCALE GENOMIC DNA]</scope>
</reference>
<evidence type="ECO:0000313" key="2">
    <source>
        <dbReference type="Proteomes" id="UP000026906"/>
    </source>
</evidence>
<protein>
    <submittedName>
        <fullName evidence="1">Uncharacterized protein</fullName>
    </submittedName>
</protein>
<dbReference type="RefSeq" id="YP_009036145.1">
    <property type="nucleotide sequence ID" value="NC_024211.1"/>
</dbReference>
<dbReference type="KEGG" id="vg:19525783"/>
<dbReference type="InterPro" id="IPR055822">
    <property type="entry name" value="DUF7398"/>
</dbReference>
<dbReference type="Proteomes" id="UP000026906">
    <property type="component" value="Segment"/>
</dbReference>
<sequence>MRDTLEEMFESVQDYVETNLMVTLDDHKEEITPAYTIGSRKVLDVEGYCKMKNDYKHVLTLVMTKMAVDYYNKPHFQGKEPDTARDIFHKYITDLESAIVREGLSYTTELLDHLLAEMVLELPFTYANALFKNEETYEEYLENVLPAYEPFILFLNAE</sequence>
<accession>A0A024B3B8</accession>